<sequence>MLERENKISGVITWIGIINIAAGFILGLVFGRENVGLYSDTYEQIWSVTLLYWAAGFVSGMFFIGISEIIEQLHKINSKLGKEPEEDDLRLLSD</sequence>
<dbReference type="AlphaFoldDB" id="A0A850EMB3"/>
<feature type="transmembrane region" description="Helical" evidence="1">
    <location>
        <begin position="50"/>
        <end position="70"/>
    </location>
</feature>
<evidence type="ECO:0000313" key="2">
    <source>
        <dbReference type="EMBL" id="NUU62453.1"/>
    </source>
</evidence>
<evidence type="ECO:0000313" key="3">
    <source>
        <dbReference type="Proteomes" id="UP000564806"/>
    </source>
</evidence>
<accession>A0A850EMB3</accession>
<comment type="caution">
    <text evidence="2">The sequence shown here is derived from an EMBL/GenBank/DDBJ whole genome shotgun (WGS) entry which is preliminary data.</text>
</comment>
<dbReference type="RefSeq" id="WP_175372911.1">
    <property type="nucleotide sequence ID" value="NZ_JABWCS010000214.1"/>
</dbReference>
<feature type="transmembrane region" description="Helical" evidence="1">
    <location>
        <begin position="12"/>
        <end position="30"/>
    </location>
</feature>
<keyword evidence="1" id="KW-0812">Transmembrane</keyword>
<keyword evidence="1" id="KW-0472">Membrane</keyword>
<dbReference type="Proteomes" id="UP000564806">
    <property type="component" value="Unassembled WGS sequence"/>
</dbReference>
<reference evidence="2" key="1">
    <citation type="submission" date="2020-06" db="EMBL/GenBank/DDBJ databases">
        <title>Paenibacillus sp. nov., isolated from soil.</title>
        <authorList>
            <person name="Seo Y.L."/>
        </authorList>
    </citation>
    <scope>NUCLEOTIDE SEQUENCE [LARGE SCALE GENOMIC DNA]</scope>
    <source>
        <strain evidence="2">JW14</strain>
    </source>
</reference>
<keyword evidence="1" id="KW-1133">Transmembrane helix</keyword>
<protein>
    <submittedName>
        <fullName evidence="2">Uncharacterized protein</fullName>
    </submittedName>
</protein>
<dbReference type="EMBL" id="JABWCS010000214">
    <property type="protein sequence ID" value="NUU62453.1"/>
    <property type="molecule type" value="Genomic_DNA"/>
</dbReference>
<organism evidence="2 3">
    <name type="scientific">Paenibacillus agri</name>
    <dbReference type="NCBI Taxonomy" id="2744309"/>
    <lineage>
        <taxon>Bacteria</taxon>
        <taxon>Bacillati</taxon>
        <taxon>Bacillota</taxon>
        <taxon>Bacilli</taxon>
        <taxon>Bacillales</taxon>
        <taxon>Paenibacillaceae</taxon>
        <taxon>Paenibacillus</taxon>
    </lineage>
</organism>
<proteinExistence type="predicted"/>
<gene>
    <name evidence="2" type="ORF">HPT30_19085</name>
</gene>
<evidence type="ECO:0000256" key="1">
    <source>
        <dbReference type="SAM" id="Phobius"/>
    </source>
</evidence>
<name>A0A850EMB3_9BACL</name>
<keyword evidence="3" id="KW-1185">Reference proteome</keyword>